<dbReference type="PROSITE" id="PS52050">
    <property type="entry name" value="WYL"/>
    <property type="match status" value="1"/>
</dbReference>
<dbReference type="InterPro" id="IPR051534">
    <property type="entry name" value="CBASS_pafABC_assoc_protein"/>
</dbReference>
<evidence type="ECO:0000259" key="2">
    <source>
        <dbReference type="Pfam" id="PF25583"/>
    </source>
</evidence>
<dbReference type="PANTHER" id="PTHR34580:SF3">
    <property type="entry name" value="PROTEIN PAFB"/>
    <property type="match status" value="1"/>
</dbReference>
<gene>
    <name evidence="3" type="ORF">QP027_05505</name>
</gene>
<sequence>MAVEDEAVERLTNLTFALLGAERPKTYEWVRNRVTGYHDKTEEAFSRMLLRDIASIRRAGVPARMENGLVWVDKDSYELAPVEFTDAEATVLGLAGDLGQQGSLGAFARSGWTKIAASGATRSFNDAPLSAVDNDILRLSAETVQSVAACVRNNTRMSFDYRPTPTAEKQRRVMDPWGIVALNNLAYIVGWDVDRQAERSFRALRVSDIKKVRSTNFIPATRPLQDVVEASIRGPLVDARLRVVDKHAHDLVEQGRFDGDELVMQGVERDWLVRTAVSFAPYAAVLEPAEVRDEVLGLLKEATSDEG</sequence>
<evidence type="ECO:0000313" key="3">
    <source>
        <dbReference type="EMBL" id="WIM68837.1"/>
    </source>
</evidence>
<reference evidence="3 4" key="1">
    <citation type="submission" date="2023-05" db="EMBL/GenBank/DDBJ databases">
        <title>Corynebacterium suedekumii sp. nov. and Corynebacterium breve sp. nov. isolated from raw cow's milk.</title>
        <authorList>
            <person name="Baer M.K."/>
            <person name="Mehl L."/>
            <person name="Hellmuth R."/>
            <person name="Marke G."/>
            <person name="Lipski A."/>
        </authorList>
    </citation>
    <scope>NUCLEOTIDE SEQUENCE [LARGE SCALE GENOMIC DNA]</scope>
    <source>
        <strain evidence="3 4">R4</strain>
    </source>
</reference>
<dbReference type="EMBL" id="CP126969">
    <property type="protein sequence ID" value="WIM68837.1"/>
    <property type="molecule type" value="Genomic_DNA"/>
</dbReference>
<evidence type="ECO:0000259" key="1">
    <source>
        <dbReference type="Pfam" id="PF13280"/>
    </source>
</evidence>
<dbReference type="Pfam" id="PF13280">
    <property type="entry name" value="WYL"/>
    <property type="match status" value="1"/>
</dbReference>
<dbReference type="InterPro" id="IPR057727">
    <property type="entry name" value="WCX_dom"/>
</dbReference>
<feature type="domain" description="WYL" evidence="1">
    <location>
        <begin position="143"/>
        <end position="210"/>
    </location>
</feature>
<dbReference type="Proteomes" id="UP001225598">
    <property type="component" value="Chromosome"/>
</dbReference>
<dbReference type="RefSeq" id="WP_284826639.1">
    <property type="nucleotide sequence ID" value="NZ_CP126969.1"/>
</dbReference>
<proteinExistence type="predicted"/>
<accession>A0ABY8VIF6</accession>
<organism evidence="3 4">
    <name type="scientific">Corynebacterium breve</name>
    <dbReference type="NCBI Taxonomy" id="3049799"/>
    <lineage>
        <taxon>Bacteria</taxon>
        <taxon>Bacillati</taxon>
        <taxon>Actinomycetota</taxon>
        <taxon>Actinomycetes</taxon>
        <taxon>Mycobacteriales</taxon>
        <taxon>Corynebacteriaceae</taxon>
        <taxon>Corynebacterium</taxon>
    </lineage>
</organism>
<name>A0ABY8VIF6_9CORY</name>
<keyword evidence="4" id="KW-1185">Reference proteome</keyword>
<dbReference type="Pfam" id="PF25583">
    <property type="entry name" value="WCX"/>
    <property type="match status" value="1"/>
</dbReference>
<dbReference type="InterPro" id="IPR026881">
    <property type="entry name" value="WYL_dom"/>
</dbReference>
<evidence type="ECO:0000313" key="4">
    <source>
        <dbReference type="Proteomes" id="UP001225598"/>
    </source>
</evidence>
<feature type="domain" description="WCX" evidence="2">
    <location>
        <begin position="236"/>
        <end position="302"/>
    </location>
</feature>
<protein>
    <submittedName>
        <fullName evidence="3">WYL domain-containing protein</fullName>
    </submittedName>
</protein>
<dbReference type="PANTHER" id="PTHR34580">
    <property type="match status" value="1"/>
</dbReference>